<protein>
    <submittedName>
        <fullName evidence="2">Clavesin-1</fullName>
    </submittedName>
</protein>
<dbReference type="Pfam" id="PF00650">
    <property type="entry name" value="CRAL_TRIO"/>
    <property type="match status" value="1"/>
</dbReference>
<dbReference type="PANTHER" id="PTHR10174:SF208">
    <property type="entry name" value="CRAL-TRIO DOMAIN-CONTAINING PROTEIN DDB_G0278031"/>
    <property type="match status" value="1"/>
</dbReference>
<dbReference type="InterPro" id="IPR036865">
    <property type="entry name" value="CRAL-TRIO_dom_sf"/>
</dbReference>
<dbReference type="Gene3D" id="1.10.8.20">
    <property type="entry name" value="N-terminal domain of phosphatidylinositol transfer protein sec14p"/>
    <property type="match status" value="1"/>
</dbReference>
<dbReference type="SMART" id="SM00516">
    <property type="entry name" value="SEC14"/>
    <property type="match status" value="1"/>
</dbReference>
<proteinExistence type="predicted"/>
<dbReference type="SUPFAM" id="SSF46938">
    <property type="entry name" value="CRAL/TRIO N-terminal domain"/>
    <property type="match status" value="1"/>
</dbReference>
<dbReference type="PROSITE" id="PS50191">
    <property type="entry name" value="CRAL_TRIO"/>
    <property type="match status" value="1"/>
</dbReference>
<dbReference type="SUPFAM" id="SSF52087">
    <property type="entry name" value="CRAL/TRIO domain"/>
    <property type="match status" value="1"/>
</dbReference>
<organism evidence="2 3">
    <name type="scientific">Basidiobolus ranarum</name>
    <dbReference type="NCBI Taxonomy" id="34480"/>
    <lineage>
        <taxon>Eukaryota</taxon>
        <taxon>Fungi</taxon>
        <taxon>Fungi incertae sedis</taxon>
        <taxon>Zoopagomycota</taxon>
        <taxon>Entomophthoromycotina</taxon>
        <taxon>Basidiobolomycetes</taxon>
        <taxon>Basidiobolales</taxon>
        <taxon>Basidiobolaceae</taxon>
        <taxon>Basidiobolus</taxon>
    </lineage>
</organism>
<dbReference type="EMBL" id="JASJQH010000204">
    <property type="protein sequence ID" value="KAK9765966.1"/>
    <property type="molecule type" value="Genomic_DNA"/>
</dbReference>
<sequence>MVDFSHLHEFKELLDTKPFSHEIHNFCSSTHNLDSFLTSFLRYKNNNVKSSMKMLQNYWHFRSEKIGTTRLSASDIRNPLLSKFISIPDATDVENRQMVIIFFDRILENHLTQPDILKTIWFFLENMMELPIYQEKGICLVSIFENSMSSGNKGLVELIFESIQNKVPVKLGSVFLLNPPPWLRFFWALSSNFMKSKLVKRVTLLSGDYQMQLFDMIGRNNLISELGGDLEFDQDEWLRAFYPDLDFSRPRHGLYSSLSGSMTSFDSQVDIICQ</sequence>
<comment type="caution">
    <text evidence="2">The sequence shown here is derived from an EMBL/GenBank/DDBJ whole genome shotgun (WGS) entry which is preliminary data.</text>
</comment>
<keyword evidence="3" id="KW-1185">Reference proteome</keyword>
<dbReference type="CDD" id="cd00170">
    <property type="entry name" value="SEC14"/>
    <property type="match status" value="1"/>
</dbReference>
<evidence type="ECO:0000259" key="1">
    <source>
        <dbReference type="PROSITE" id="PS50191"/>
    </source>
</evidence>
<evidence type="ECO:0000313" key="3">
    <source>
        <dbReference type="Proteomes" id="UP001479436"/>
    </source>
</evidence>
<dbReference type="Proteomes" id="UP001479436">
    <property type="component" value="Unassembled WGS sequence"/>
</dbReference>
<dbReference type="PANTHER" id="PTHR10174">
    <property type="entry name" value="ALPHA-TOCOPHEROL TRANSFER PROTEIN-RELATED"/>
    <property type="match status" value="1"/>
</dbReference>
<gene>
    <name evidence="2" type="primary">CLVS1_2</name>
    <name evidence="2" type="ORF">K7432_005287</name>
</gene>
<accession>A0ABR2WWX3</accession>
<evidence type="ECO:0000313" key="2">
    <source>
        <dbReference type="EMBL" id="KAK9765966.1"/>
    </source>
</evidence>
<feature type="domain" description="CRAL-TRIO" evidence="1">
    <location>
        <begin position="72"/>
        <end position="234"/>
    </location>
</feature>
<dbReference type="Gene3D" id="3.40.525.10">
    <property type="entry name" value="CRAL-TRIO lipid binding domain"/>
    <property type="match status" value="1"/>
</dbReference>
<dbReference type="InterPro" id="IPR001251">
    <property type="entry name" value="CRAL-TRIO_dom"/>
</dbReference>
<reference evidence="2 3" key="1">
    <citation type="submission" date="2023-04" db="EMBL/GenBank/DDBJ databases">
        <title>Genome of Basidiobolus ranarum AG-B5.</title>
        <authorList>
            <person name="Stajich J.E."/>
            <person name="Carter-House D."/>
            <person name="Gryganskyi A."/>
        </authorList>
    </citation>
    <scope>NUCLEOTIDE SEQUENCE [LARGE SCALE GENOMIC DNA]</scope>
    <source>
        <strain evidence="2 3">AG-B5</strain>
    </source>
</reference>
<name>A0ABR2WWX3_9FUNG</name>
<dbReference type="InterPro" id="IPR036273">
    <property type="entry name" value="CRAL/TRIO_N_dom_sf"/>
</dbReference>